<feature type="domain" description="HTH tetR-type" evidence="5">
    <location>
        <begin position="17"/>
        <end position="77"/>
    </location>
</feature>
<comment type="caution">
    <text evidence="6">The sequence shown here is derived from an EMBL/GenBank/DDBJ whole genome shotgun (WGS) entry which is preliminary data.</text>
</comment>
<evidence type="ECO:0000256" key="2">
    <source>
        <dbReference type="ARBA" id="ARBA00023125"/>
    </source>
</evidence>
<dbReference type="GO" id="GO:0003700">
    <property type="term" value="F:DNA-binding transcription factor activity"/>
    <property type="evidence" value="ECO:0007669"/>
    <property type="project" value="TreeGrafter"/>
</dbReference>
<dbReference type="GO" id="GO:0000976">
    <property type="term" value="F:transcription cis-regulatory region binding"/>
    <property type="evidence" value="ECO:0007669"/>
    <property type="project" value="TreeGrafter"/>
</dbReference>
<evidence type="ECO:0000313" key="6">
    <source>
        <dbReference type="EMBL" id="GED96089.1"/>
    </source>
</evidence>
<evidence type="ECO:0000256" key="1">
    <source>
        <dbReference type="ARBA" id="ARBA00023015"/>
    </source>
</evidence>
<dbReference type="RefSeq" id="WP_161925608.1">
    <property type="nucleotide sequence ID" value="NZ_BJOU01000001.1"/>
</dbReference>
<keyword evidence="1" id="KW-0805">Transcription regulation</keyword>
<dbReference type="InterPro" id="IPR009057">
    <property type="entry name" value="Homeodomain-like_sf"/>
</dbReference>
<dbReference type="PANTHER" id="PTHR30055:SF234">
    <property type="entry name" value="HTH-TYPE TRANSCRIPTIONAL REGULATOR BETI"/>
    <property type="match status" value="1"/>
</dbReference>
<protein>
    <recommendedName>
        <fullName evidence="5">HTH tetR-type domain-containing protein</fullName>
    </recommendedName>
</protein>
<accession>A0A7M3STW5</accession>
<dbReference type="EMBL" id="BJOU01000001">
    <property type="protein sequence ID" value="GED96089.1"/>
    <property type="molecule type" value="Genomic_DNA"/>
</dbReference>
<evidence type="ECO:0000313" key="7">
    <source>
        <dbReference type="Proteomes" id="UP000444980"/>
    </source>
</evidence>
<dbReference type="PANTHER" id="PTHR30055">
    <property type="entry name" value="HTH-TYPE TRANSCRIPTIONAL REGULATOR RUTR"/>
    <property type="match status" value="1"/>
</dbReference>
<dbReference type="InterPro" id="IPR050109">
    <property type="entry name" value="HTH-type_TetR-like_transc_reg"/>
</dbReference>
<name>A0A7M3STW5_9ACTN</name>
<dbReference type="AlphaFoldDB" id="A0A7M3STW5"/>
<evidence type="ECO:0000256" key="3">
    <source>
        <dbReference type="ARBA" id="ARBA00023163"/>
    </source>
</evidence>
<keyword evidence="3" id="KW-0804">Transcription</keyword>
<dbReference type="SUPFAM" id="SSF46689">
    <property type="entry name" value="Homeodomain-like"/>
    <property type="match status" value="1"/>
</dbReference>
<organism evidence="6 7">
    <name type="scientific">Gordonia crocea</name>
    <dbReference type="NCBI Taxonomy" id="589162"/>
    <lineage>
        <taxon>Bacteria</taxon>
        <taxon>Bacillati</taxon>
        <taxon>Actinomycetota</taxon>
        <taxon>Actinomycetes</taxon>
        <taxon>Mycobacteriales</taxon>
        <taxon>Gordoniaceae</taxon>
        <taxon>Gordonia</taxon>
    </lineage>
</organism>
<dbReference type="Pfam" id="PF00440">
    <property type="entry name" value="TetR_N"/>
    <property type="match status" value="1"/>
</dbReference>
<evidence type="ECO:0000256" key="4">
    <source>
        <dbReference type="PROSITE-ProRule" id="PRU00335"/>
    </source>
</evidence>
<gene>
    <name evidence="6" type="ORF">nbrc107697_01280</name>
</gene>
<dbReference type="Proteomes" id="UP000444980">
    <property type="component" value="Unassembled WGS sequence"/>
</dbReference>
<reference evidence="7" key="1">
    <citation type="submission" date="2019-06" db="EMBL/GenBank/DDBJ databases">
        <title>Gordonia isolated from sludge of a wastewater treatment plant.</title>
        <authorList>
            <person name="Tamura T."/>
            <person name="Aoyama K."/>
            <person name="Kang Y."/>
            <person name="Saito S."/>
            <person name="Akiyama N."/>
            <person name="Yazawa K."/>
            <person name="Gonoi T."/>
            <person name="Mikami Y."/>
        </authorList>
    </citation>
    <scope>NUCLEOTIDE SEQUENCE [LARGE SCALE GENOMIC DNA]</scope>
    <source>
        <strain evidence="7">NBRC 107697</strain>
    </source>
</reference>
<dbReference type="OrthoDB" id="5177743at2"/>
<dbReference type="InterPro" id="IPR001647">
    <property type="entry name" value="HTH_TetR"/>
</dbReference>
<keyword evidence="2 4" id="KW-0238">DNA-binding</keyword>
<dbReference type="Gene3D" id="1.10.357.10">
    <property type="entry name" value="Tetracycline Repressor, domain 2"/>
    <property type="match status" value="1"/>
</dbReference>
<evidence type="ECO:0000259" key="5">
    <source>
        <dbReference type="PROSITE" id="PS50977"/>
    </source>
</evidence>
<feature type="DNA-binding region" description="H-T-H motif" evidence="4">
    <location>
        <begin position="40"/>
        <end position="59"/>
    </location>
</feature>
<dbReference type="PROSITE" id="PS50977">
    <property type="entry name" value="HTH_TETR_2"/>
    <property type="match status" value="1"/>
</dbReference>
<proteinExistence type="predicted"/>
<keyword evidence="7" id="KW-1185">Reference proteome</keyword>
<sequence>MKTKRVYTMTARAQATDRTRVGIIDAAVRLASIRLLADISLEDVAAEAGVTVRTVLRHFGNRKGLIEAATAHARAQVDDERRVPVGDVRTAITNVVDHYERRGDGVVLMLAQESTDPQVARITDGGRDLHRDWVETTFAPYLPESGAARAELVDLLIVSTDVYTWKLLRRDRGLDRSATEQRMLRLVSTLVPLTSE</sequence>